<dbReference type="PRINTS" id="PR01438">
    <property type="entry name" value="UNVRSLSTRESS"/>
</dbReference>
<dbReference type="Proteomes" id="UP000324585">
    <property type="component" value="Unassembled WGS sequence"/>
</dbReference>
<dbReference type="SUPFAM" id="SSF52402">
    <property type="entry name" value="Adenine nucleotide alpha hydrolases-like"/>
    <property type="match status" value="1"/>
</dbReference>
<dbReference type="OMA" id="KWCLASF"/>
<feature type="domain" description="UspA" evidence="1">
    <location>
        <begin position="4"/>
        <end position="166"/>
    </location>
</feature>
<dbReference type="PANTHER" id="PTHR31964">
    <property type="entry name" value="ADENINE NUCLEOTIDE ALPHA HYDROLASES-LIKE SUPERFAMILY PROTEIN"/>
    <property type="match status" value="1"/>
</dbReference>
<reference evidence="3" key="1">
    <citation type="journal article" date="2019" name="Nat. Commun.">
        <title>Expansion of phycobilisome linker gene families in mesophilic red algae.</title>
        <authorList>
            <person name="Lee J."/>
            <person name="Kim D."/>
            <person name="Bhattacharya D."/>
            <person name="Yoon H.S."/>
        </authorList>
    </citation>
    <scope>NUCLEOTIDE SEQUENCE [LARGE SCALE GENOMIC DNA]</scope>
    <source>
        <strain evidence="3">CCMP 1328</strain>
    </source>
</reference>
<organism evidence="2 3">
    <name type="scientific">Porphyridium purpureum</name>
    <name type="common">Red alga</name>
    <name type="synonym">Porphyridium cruentum</name>
    <dbReference type="NCBI Taxonomy" id="35688"/>
    <lineage>
        <taxon>Eukaryota</taxon>
        <taxon>Rhodophyta</taxon>
        <taxon>Bangiophyceae</taxon>
        <taxon>Porphyridiales</taxon>
        <taxon>Porphyridiaceae</taxon>
        <taxon>Porphyridium</taxon>
    </lineage>
</organism>
<dbReference type="InterPro" id="IPR006016">
    <property type="entry name" value="UspA"/>
</dbReference>
<dbReference type="OrthoDB" id="843225at2759"/>
<dbReference type="InterPro" id="IPR006015">
    <property type="entry name" value="Universal_stress_UspA"/>
</dbReference>
<evidence type="ECO:0000313" key="2">
    <source>
        <dbReference type="EMBL" id="KAA8492649.1"/>
    </source>
</evidence>
<dbReference type="PANTHER" id="PTHR31964:SF113">
    <property type="entry name" value="USPA DOMAIN-CONTAINING PROTEIN"/>
    <property type="match status" value="1"/>
</dbReference>
<comment type="caution">
    <text evidence="2">The sequence shown here is derived from an EMBL/GenBank/DDBJ whole genome shotgun (WGS) entry which is preliminary data.</text>
</comment>
<accession>A0A5J4YMI1</accession>
<dbReference type="CDD" id="cd23659">
    <property type="entry name" value="USP_At3g01520-like"/>
    <property type="match status" value="1"/>
</dbReference>
<evidence type="ECO:0000313" key="3">
    <source>
        <dbReference type="Proteomes" id="UP000324585"/>
    </source>
</evidence>
<gene>
    <name evidence="2" type="ORF">FVE85_8156</name>
</gene>
<evidence type="ECO:0000259" key="1">
    <source>
        <dbReference type="Pfam" id="PF00582"/>
    </source>
</evidence>
<dbReference type="Gene3D" id="3.40.50.620">
    <property type="entry name" value="HUPs"/>
    <property type="match status" value="1"/>
</dbReference>
<sequence>MAPRKVLIAVDTSEASTYAFEWALKNFVRKAVPSDKGLTSASEGDHVVVLSVVHVPQIKLLSFGYFGAEGQWEKTLEHATKAAEQHLTDLRAKADTLGMQVSTESRPGDPRDVIIDYIHLIKADIVIVGAGGDSAGEGASLKKKLTVGSISDHVVHHSEVPVLVIRKCPPKWKGEFSGADLMGSGVP</sequence>
<dbReference type="InterPro" id="IPR014729">
    <property type="entry name" value="Rossmann-like_a/b/a_fold"/>
</dbReference>
<dbReference type="EMBL" id="VRMN01000009">
    <property type="protein sequence ID" value="KAA8492649.1"/>
    <property type="molecule type" value="Genomic_DNA"/>
</dbReference>
<protein>
    <submittedName>
        <fullName evidence="2">Universal stress protein A-like protein</fullName>
    </submittedName>
</protein>
<keyword evidence="3" id="KW-1185">Reference proteome</keyword>
<name>A0A5J4YMI1_PORPP</name>
<dbReference type="Pfam" id="PF00582">
    <property type="entry name" value="Usp"/>
    <property type="match status" value="1"/>
</dbReference>
<dbReference type="AlphaFoldDB" id="A0A5J4YMI1"/>
<proteinExistence type="predicted"/>